<evidence type="ECO:0000313" key="2">
    <source>
        <dbReference type="EMBL" id="CCX31665.1"/>
    </source>
</evidence>
<dbReference type="Proteomes" id="UP000018144">
    <property type="component" value="Unassembled WGS sequence"/>
</dbReference>
<gene>
    <name evidence="2" type="ORF">PCON_11188</name>
</gene>
<evidence type="ECO:0000256" key="1">
    <source>
        <dbReference type="SAM" id="MobiDB-lite"/>
    </source>
</evidence>
<feature type="compositionally biased region" description="Low complexity" evidence="1">
    <location>
        <begin position="18"/>
        <end position="29"/>
    </location>
</feature>
<reference evidence="2 3" key="1">
    <citation type="journal article" date="2013" name="PLoS Genet.">
        <title>The genome and development-dependent transcriptomes of Pyronema confluens: a window into fungal evolution.</title>
        <authorList>
            <person name="Traeger S."/>
            <person name="Altegoer F."/>
            <person name="Freitag M."/>
            <person name="Gabaldon T."/>
            <person name="Kempken F."/>
            <person name="Kumar A."/>
            <person name="Marcet-Houben M."/>
            <person name="Poggeler S."/>
            <person name="Stajich J.E."/>
            <person name="Nowrousian M."/>
        </authorList>
    </citation>
    <scope>NUCLEOTIDE SEQUENCE [LARGE SCALE GENOMIC DNA]</scope>
    <source>
        <strain evidence="3">CBS 100304</strain>
        <tissue evidence="2">Vegetative mycelium</tissue>
    </source>
</reference>
<accession>U4LQQ0</accession>
<keyword evidence="3" id="KW-1185">Reference proteome</keyword>
<proteinExistence type="predicted"/>
<feature type="compositionally biased region" description="Basic and acidic residues" evidence="1">
    <location>
        <begin position="1"/>
        <end position="12"/>
    </location>
</feature>
<name>U4LQQ0_PYROM</name>
<feature type="region of interest" description="Disordered" evidence="1">
    <location>
        <begin position="1"/>
        <end position="38"/>
    </location>
</feature>
<sequence>MRLGREVNEAGKLRRGSRSLNGSSELSGSDFGSLVMSE</sequence>
<evidence type="ECO:0000313" key="3">
    <source>
        <dbReference type="Proteomes" id="UP000018144"/>
    </source>
</evidence>
<dbReference type="AlphaFoldDB" id="U4LQQ0"/>
<dbReference type="EMBL" id="HF935629">
    <property type="protein sequence ID" value="CCX31665.1"/>
    <property type="molecule type" value="Genomic_DNA"/>
</dbReference>
<organism evidence="2 3">
    <name type="scientific">Pyronema omphalodes (strain CBS 100304)</name>
    <name type="common">Pyronema confluens</name>
    <dbReference type="NCBI Taxonomy" id="1076935"/>
    <lineage>
        <taxon>Eukaryota</taxon>
        <taxon>Fungi</taxon>
        <taxon>Dikarya</taxon>
        <taxon>Ascomycota</taxon>
        <taxon>Pezizomycotina</taxon>
        <taxon>Pezizomycetes</taxon>
        <taxon>Pezizales</taxon>
        <taxon>Pyronemataceae</taxon>
        <taxon>Pyronema</taxon>
    </lineage>
</organism>
<protein>
    <submittedName>
        <fullName evidence="2">Uncharacterized protein</fullName>
    </submittedName>
</protein>